<dbReference type="Proteomes" id="UP000319160">
    <property type="component" value="Unassembled WGS sequence"/>
</dbReference>
<dbReference type="EMBL" id="VFLP01000010">
    <property type="protein sequence ID" value="TRX96581.1"/>
    <property type="molecule type" value="Genomic_DNA"/>
</dbReference>
<dbReference type="CDD" id="cd00076">
    <property type="entry name" value="HFD_SF"/>
    <property type="match status" value="1"/>
</dbReference>
<keyword evidence="3" id="KW-1185">Reference proteome</keyword>
<dbReference type="OrthoDB" id="5402929at2759"/>
<evidence type="ECO:0000313" key="3">
    <source>
        <dbReference type="Proteomes" id="UP000319160"/>
    </source>
</evidence>
<organism evidence="2 3">
    <name type="scientific">Xylaria flabelliformis</name>
    <dbReference type="NCBI Taxonomy" id="2512241"/>
    <lineage>
        <taxon>Eukaryota</taxon>
        <taxon>Fungi</taxon>
        <taxon>Dikarya</taxon>
        <taxon>Ascomycota</taxon>
        <taxon>Pezizomycotina</taxon>
        <taxon>Sordariomycetes</taxon>
        <taxon>Xylariomycetidae</taxon>
        <taxon>Xylariales</taxon>
        <taxon>Xylariaceae</taxon>
        <taxon>Xylaria</taxon>
    </lineage>
</organism>
<accession>A0A553I8R3</accession>
<feature type="region of interest" description="Disordered" evidence="1">
    <location>
        <begin position="226"/>
        <end position="258"/>
    </location>
</feature>
<dbReference type="GO" id="GO:0046982">
    <property type="term" value="F:protein heterodimerization activity"/>
    <property type="evidence" value="ECO:0007669"/>
    <property type="project" value="InterPro"/>
</dbReference>
<proteinExistence type="predicted"/>
<dbReference type="AlphaFoldDB" id="A0A553I8R3"/>
<reference evidence="3" key="1">
    <citation type="submission" date="2019-06" db="EMBL/GenBank/DDBJ databases">
        <title>Draft genome sequence of the griseofulvin-producing fungus Xylaria cubensis strain G536.</title>
        <authorList>
            <person name="Mead M.E."/>
            <person name="Raja H.A."/>
            <person name="Steenwyk J.L."/>
            <person name="Knowles S.L."/>
            <person name="Oberlies N.H."/>
            <person name="Rokas A."/>
        </authorList>
    </citation>
    <scope>NUCLEOTIDE SEQUENCE [LARGE SCALE GENOMIC DNA]</scope>
    <source>
        <strain evidence="3">G536</strain>
    </source>
</reference>
<dbReference type="STRING" id="2512241.A0A553I8R3"/>
<feature type="compositionally biased region" description="Acidic residues" evidence="1">
    <location>
        <begin position="111"/>
        <end position="124"/>
    </location>
</feature>
<protein>
    <recommendedName>
        <fullName evidence="4">Bromodomain associated domain-containing protein</fullName>
    </recommendedName>
</protein>
<evidence type="ECO:0008006" key="4">
    <source>
        <dbReference type="Google" id="ProtNLM"/>
    </source>
</evidence>
<dbReference type="InterPro" id="IPR009072">
    <property type="entry name" value="Histone-fold"/>
</dbReference>
<comment type="caution">
    <text evidence="2">The sequence shown here is derived from an EMBL/GenBank/DDBJ whole genome shotgun (WGS) entry which is preliminary data.</text>
</comment>
<gene>
    <name evidence="2" type="ORF">FHL15_002483</name>
</gene>
<feature type="region of interest" description="Disordered" evidence="1">
    <location>
        <begin position="94"/>
        <end position="124"/>
    </location>
</feature>
<dbReference type="Gene3D" id="1.10.20.10">
    <property type="entry name" value="Histone, subunit A"/>
    <property type="match status" value="1"/>
</dbReference>
<evidence type="ECO:0000256" key="1">
    <source>
        <dbReference type="SAM" id="MobiDB-lite"/>
    </source>
</evidence>
<evidence type="ECO:0000313" key="2">
    <source>
        <dbReference type="EMBL" id="TRX96581.1"/>
    </source>
</evidence>
<name>A0A553I8R3_9PEZI</name>
<sequence>MASYNGHRLYTPSEIHLALLRPAILQILRAQGYYASTPSTIDCLTEIAGQYLYTIAKRTAEHATMNNFVGPPGTPDVVDVRLALEDCGALCSSASPAPPAKRRRLSHSDAVDDDDNLREYDDEAEDTSGVDDFIRWAMGRKNQRIRKIAGVIAPPGVIAAGAEGEDGAVEERPSDFLDALKRKHNKTDQESKYAGTILGRSIDHGEVLIEGGPDTSLAAWAAKRREASLRPPNPQPTANDDNDSRPPSSGLNTPKPSVTCSADIRIIDVVRPRRYPPQKEEKERDMQHSPALVFQGFVFKDILSAATALRREKKDTRNRAKLQ</sequence>
<feature type="compositionally biased region" description="Polar residues" evidence="1">
    <location>
        <begin position="245"/>
        <end position="258"/>
    </location>
</feature>